<protein>
    <submittedName>
        <fullName evidence="1">Uncharacterized protein</fullName>
    </submittedName>
</protein>
<dbReference type="KEGG" id="scy:SCATT_35250"/>
<gene>
    <name evidence="1" type="ordered locus">SCATT_35250</name>
</gene>
<accession>G8WUK6</accession>
<keyword evidence="2" id="KW-1185">Reference proteome</keyword>
<dbReference type="OrthoDB" id="3686201at2"/>
<evidence type="ECO:0000313" key="1">
    <source>
        <dbReference type="EMBL" id="AEW95896.1"/>
    </source>
</evidence>
<evidence type="ECO:0000313" key="2">
    <source>
        <dbReference type="Proteomes" id="UP000007842"/>
    </source>
</evidence>
<dbReference type="HOGENOM" id="CLU_1314778_0_0_11"/>
<dbReference type="PATRIC" id="fig|1003195.29.peg.3517"/>
<dbReference type="RefSeq" id="WP_014628202.1">
    <property type="nucleotide sequence ID" value="NC_016111.1"/>
</dbReference>
<dbReference type="eggNOG" id="ENOG5033N7V">
    <property type="taxonomic scope" value="Bacteria"/>
</dbReference>
<dbReference type="EMBL" id="CP003219">
    <property type="protein sequence ID" value="AEW95896.1"/>
    <property type="molecule type" value="Genomic_DNA"/>
</dbReference>
<sequence>MSVTWTPALLAAVDDAYDRRNASDGRSRFGAYLRDRCARLHEDGTPLPAEDFAAAVWPIATAPVMSPGYVRLRPDIRAVTPAWSEYGHLTVDVHVPLGRRALVADRAVPGRWRDWDRDLAPGEEPYRYWWEPDGDRPALLTTTVIRLPVDDTWNLPTPAHTGGPGLVADAKSAVAAVADAVNRLAGPVVAALRDEAAPAGRFGRWPCPS</sequence>
<dbReference type="STRING" id="1003195.SCATT_35250"/>
<proteinExistence type="predicted"/>
<reference evidence="2" key="1">
    <citation type="submission" date="2011-12" db="EMBL/GenBank/DDBJ databases">
        <title>Complete genome sequence of Streptomyces cattleya strain DSM 46488.</title>
        <authorList>
            <person name="Ou H.-Y."/>
            <person name="Li P."/>
            <person name="Zhao C."/>
            <person name="O'Hagan D."/>
            <person name="Deng Z."/>
        </authorList>
    </citation>
    <scope>NUCLEOTIDE SEQUENCE [LARGE SCALE GENOMIC DNA]</scope>
    <source>
        <strain evidence="2">ATCC 35852 / DSM 46488 / JCM 4925 / NBRC 14057 / NRRL 8057</strain>
    </source>
</reference>
<organism evidence="1 2">
    <name type="scientific">Streptantibioticus cattleyicolor (strain ATCC 35852 / DSM 46488 / JCM 4925 / NBRC 14057 / NRRL 8057)</name>
    <name type="common">Streptomyces cattleya</name>
    <dbReference type="NCBI Taxonomy" id="1003195"/>
    <lineage>
        <taxon>Bacteria</taxon>
        <taxon>Bacillati</taxon>
        <taxon>Actinomycetota</taxon>
        <taxon>Actinomycetes</taxon>
        <taxon>Kitasatosporales</taxon>
        <taxon>Streptomycetaceae</taxon>
        <taxon>Streptantibioticus</taxon>
    </lineage>
</organism>
<dbReference type="AlphaFoldDB" id="G8WUK6"/>
<name>G8WUK6_STREN</name>
<dbReference type="Proteomes" id="UP000007842">
    <property type="component" value="Chromosome"/>
</dbReference>